<keyword evidence="1" id="KW-0732">Signal</keyword>
<organism evidence="2 3">
    <name type="scientific">Ophiobolus disseminans</name>
    <dbReference type="NCBI Taxonomy" id="1469910"/>
    <lineage>
        <taxon>Eukaryota</taxon>
        <taxon>Fungi</taxon>
        <taxon>Dikarya</taxon>
        <taxon>Ascomycota</taxon>
        <taxon>Pezizomycotina</taxon>
        <taxon>Dothideomycetes</taxon>
        <taxon>Pleosporomycetidae</taxon>
        <taxon>Pleosporales</taxon>
        <taxon>Pleosporineae</taxon>
        <taxon>Phaeosphaeriaceae</taxon>
        <taxon>Ophiobolus</taxon>
    </lineage>
</organism>
<sequence length="138" mass="15599">MKFSSTLLLLSSILTVFTHPLTDKSESGYNTTSCNPSALAPRASKTQHGTCNLWLELIELLPRRIPIQADIQMHITDNQRNLLTSPKWSSGHPIAERQILDATIRLNDVIEPGSELRINWTNVGERQSRRKDPGLDWL</sequence>
<keyword evidence="3" id="KW-1185">Reference proteome</keyword>
<evidence type="ECO:0000256" key="1">
    <source>
        <dbReference type="SAM" id="SignalP"/>
    </source>
</evidence>
<reference evidence="2" key="1">
    <citation type="journal article" date="2020" name="Stud. Mycol.">
        <title>101 Dothideomycetes genomes: a test case for predicting lifestyles and emergence of pathogens.</title>
        <authorList>
            <person name="Haridas S."/>
            <person name="Albert R."/>
            <person name="Binder M."/>
            <person name="Bloem J."/>
            <person name="Labutti K."/>
            <person name="Salamov A."/>
            <person name="Andreopoulos B."/>
            <person name="Baker S."/>
            <person name="Barry K."/>
            <person name="Bills G."/>
            <person name="Bluhm B."/>
            <person name="Cannon C."/>
            <person name="Castanera R."/>
            <person name="Culley D."/>
            <person name="Daum C."/>
            <person name="Ezra D."/>
            <person name="Gonzalez J."/>
            <person name="Henrissat B."/>
            <person name="Kuo A."/>
            <person name="Liang C."/>
            <person name="Lipzen A."/>
            <person name="Lutzoni F."/>
            <person name="Magnuson J."/>
            <person name="Mondo S."/>
            <person name="Nolan M."/>
            <person name="Ohm R."/>
            <person name="Pangilinan J."/>
            <person name="Park H.-J."/>
            <person name="Ramirez L."/>
            <person name="Alfaro M."/>
            <person name="Sun H."/>
            <person name="Tritt A."/>
            <person name="Yoshinaga Y."/>
            <person name="Zwiers L.-H."/>
            <person name="Turgeon B."/>
            <person name="Goodwin S."/>
            <person name="Spatafora J."/>
            <person name="Crous P."/>
            <person name="Grigoriev I."/>
        </authorList>
    </citation>
    <scope>NUCLEOTIDE SEQUENCE</scope>
    <source>
        <strain evidence="2">CBS 113818</strain>
    </source>
</reference>
<feature type="chain" id="PRO_5025546843" description="LysM domain-containing protein" evidence="1">
    <location>
        <begin position="19"/>
        <end position="138"/>
    </location>
</feature>
<accession>A0A6A7AF19</accession>
<gene>
    <name evidence="2" type="ORF">CC86DRAFT_400686</name>
</gene>
<evidence type="ECO:0000313" key="3">
    <source>
        <dbReference type="Proteomes" id="UP000799424"/>
    </source>
</evidence>
<dbReference type="AlphaFoldDB" id="A0A6A7AF19"/>
<feature type="signal peptide" evidence="1">
    <location>
        <begin position="1"/>
        <end position="18"/>
    </location>
</feature>
<protein>
    <recommendedName>
        <fullName evidence="4">LysM domain-containing protein</fullName>
    </recommendedName>
</protein>
<dbReference type="EMBL" id="MU006217">
    <property type="protein sequence ID" value="KAF2831901.1"/>
    <property type="molecule type" value="Genomic_DNA"/>
</dbReference>
<dbReference type="Proteomes" id="UP000799424">
    <property type="component" value="Unassembled WGS sequence"/>
</dbReference>
<proteinExistence type="predicted"/>
<name>A0A6A7AF19_9PLEO</name>
<evidence type="ECO:0008006" key="4">
    <source>
        <dbReference type="Google" id="ProtNLM"/>
    </source>
</evidence>
<evidence type="ECO:0000313" key="2">
    <source>
        <dbReference type="EMBL" id="KAF2831901.1"/>
    </source>
</evidence>